<dbReference type="AlphaFoldDB" id="A0A7L5BX72"/>
<protein>
    <submittedName>
        <fullName evidence="2">Phasin family protein</fullName>
    </submittedName>
</protein>
<keyword evidence="3" id="KW-1185">Reference proteome</keyword>
<dbReference type="RefSeq" id="WP_165097352.1">
    <property type="nucleotide sequence ID" value="NZ_CP049056.1"/>
</dbReference>
<name>A0A7L5BX72_9RHOB</name>
<evidence type="ECO:0000313" key="3">
    <source>
        <dbReference type="Proteomes" id="UP000503336"/>
    </source>
</evidence>
<dbReference type="Proteomes" id="UP000503336">
    <property type="component" value="Chromosome"/>
</dbReference>
<proteinExistence type="predicted"/>
<dbReference type="InterPro" id="IPR010127">
    <property type="entry name" value="Phasin_subfam-1"/>
</dbReference>
<reference evidence="2 3" key="1">
    <citation type="submission" date="2020-02" db="EMBL/GenBank/DDBJ databases">
        <title>complete genome sequence of Rhodobacteraceae bacterium.</title>
        <authorList>
            <person name="Park J."/>
            <person name="Kim Y.-S."/>
            <person name="Kim K.-H."/>
        </authorList>
    </citation>
    <scope>NUCLEOTIDE SEQUENCE [LARGE SCALE GENOMIC DNA]</scope>
    <source>
        <strain evidence="2 3">RR4-56</strain>
    </source>
</reference>
<organism evidence="2 3">
    <name type="scientific">Pikeienuella piscinae</name>
    <dbReference type="NCBI Taxonomy" id="2748098"/>
    <lineage>
        <taxon>Bacteria</taxon>
        <taxon>Pseudomonadati</taxon>
        <taxon>Pseudomonadota</taxon>
        <taxon>Alphaproteobacteria</taxon>
        <taxon>Rhodobacterales</taxon>
        <taxon>Paracoccaceae</taxon>
        <taxon>Pikeienuella</taxon>
    </lineage>
</organism>
<dbReference type="NCBIfam" id="TIGR01841">
    <property type="entry name" value="phasin"/>
    <property type="match status" value="1"/>
</dbReference>
<feature type="domain" description="Phasin" evidence="1">
    <location>
        <begin position="41"/>
        <end position="137"/>
    </location>
</feature>
<evidence type="ECO:0000313" key="2">
    <source>
        <dbReference type="EMBL" id="QIE55438.1"/>
    </source>
</evidence>
<dbReference type="KEGG" id="hdh:G5B40_08195"/>
<accession>A0A7L5BX72</accession>
<evidence type="ECO:0000259" key="1">
    <source>
        <dbReference type="Pfam" id="PF09361"/>
    </source>
</evidence>
<dbReference type="InterPro" id="IPR018968">
    <property type="entry name" value="Phasin"/>
</dbReference>
<sequence>MFSAGANPFDPTKFTEMFTSMDPTKFFDFSSMKGFDKSALLAAQQKNMEALVTAQKAAAAGYQDLFEKQVAIFQETMKAAQAQIAELAKAEPGADAASKQAELTSKAFERAVANAQELADAAGRANAEAYEIVRARIDASVEELKGSTR</sequence>
<gene>
    <name evidence="2" type="ORF">G5B40_08195</name>
</gene>
<dbReference type="Pfam" id="PF09361">
    <property type="entry name" value="Phasin_2"/>
    <property type="match status" value="1"/>
</dbReference>
<dbReference type="EMBL" id="CP049056">
    <property type="protein sequence ID" value="QIE55438.1"/>
    <property type="molecule type" value="Genomic_DNA"/>
</dbReference>